<dbReference type="PANTHER" id="PTHR44086">
    <property type="entry name" value="THIOSULFATE SULFURTRANSFERASE RDL2, MITOCHONDRIAL-RELATED"/>
    <property type="match status" value="1"/>
</dbReference>
<name>A0AAV8XES1_9CUCU</name>
<proteinExistence type="predicted"/>
<keyword evidence="3" id="KW-1185">Reference proteome</keyword>
<dbReference type="InterPro" id="IPR036873">
    <property type="entry name" value="Rhodanese-like_dom_sf"/>
</dbReference>
<feature type="domain" description="Rhodanese" evidence="1">
    <location>
        <begin position="55"/>
        <end position="104"/>
    </location>
</feature>
<dbReference type="PROSITE" id="PS50206">
    <property type="entry name" value="RHODANESE_3"/>
    <property type="match status" value="1"/>
</dbReference>
<dbReference type="InterPro" id="IPR001763">
    <property type="entry name" value="Rhodanese-like_dom"/>
</dbReference>
<dbReference type="Pfam" id="PF00581">
    <property type="entry name" value="Rhodanese"/>
    <property type="match status" value="1"/>
</dbReference>
<comment type="caution">
    <text evidence="2">The sequence shown here is derived from an EMBL/GenBank/DDBJ whole genome shotgun (WGS) entry which is preliminary data.</text>
</comment>
<accession>A0AAV8XES1</accession>
<evidence type="ECO:0000259" key="1">
    <source>
        <dbReference type="PROSITE" id="PS50206"/>
    </source>
</evidence>
<dbReference type="SUPFAM" id="SSF52821">
    <property type="entry name" value="Rhodanese/Cell cycle control phosphatase"/>
    <property type="match status" value="1"/>
</dbReference>
<evidence type="ECO:0000313" key="3">
    <source>
        <dbReference type="Proteomes" id="UP001162162"/>
    </source>
</evidence>
<gene>
    <name evidence="2" type="ORF">NQ318_010926</name>
</gene>
<dbReference type="Gene3D" id="3.40.250.10">
    <property type="entry name" value="Rhodanese-like domain"/>
    <property type="match status" value="1"/>
</dbReference>
<dbReference type="PANTHER" id="PTHR44086:SF10">
    <property type="entry name" value="THIOSULFATE SULFURTRANSFERASE_RHODANESE-LIKE DOMAIN-CONTAINING PROTEIN 3"/>
    <property type="match status" value="1"/>
</dbReference>
<protein>
    <recommendedName>
        <fullName evidence="1">Rhodanese domain-containing protein</fullName>
    </recommendedName>
</protein>
<organism evidence="2 3">
    <name type="scientific">Aromia moschata</name>
    <dbReference type="NCBI Taxonomy" id="1265417"/>
    <lineage>
        <taxon>Eukaryota</taxon>
        <taxon>Metazoa</taxon>
        <taxon>Ecdysozoa</taxon>
        <taxon>Arthropoda</taxon>
        <taxon>Hexapoda</taxon>
        <taxon>Insecta</taxon>
        <taxon>Pterygota</taxon>
        <taxon>Neoptera</taxon>
        <taxon>Endopterygota</taxon>
        <taxon>Coleoptera</taxon>
        <taxon>Polyphaga</taxon>
        <taxon>Cucujiformia</taxon>
        <taxon>Chrysomeloidea</taxon>
        <taxon>Cerambycidae</taxon>
        <taxon>Cerambycinae</taxon>
        <taxon>Callichromatini</taxon>
        <taxon>Aromia</taxon>
    </lineage>
</organism>
<sequence>MRFAGVVKNQWVGVSPQASHTQPINTNFVIKSTLYSTVQSGEATFEEVKNVADNKSKNVLLIDVREPEELRETGVIPGSINIPLGHVKCALRDMSNEEFSRKYGIKKTRSEPAYYILL</sequence>
<dbReference type="AlphaFoldDB" id="A0AAV8XES1"/>
<reference evidence="2" key="1">
    <citation type="journal article" date="2023" name="Insect Mol. Biol.">
        <title>Genome sequencing provides insights into the evolution of gene families encoding plant cell wall-degrading enzymes in longhorned beetles.</title>
        <authorList>
            <person name="Shin N.R."/>
            <person name="Okamura Y."/>
            <person name="Kirsch R."/>
            <person name="Pauchet Y."/>
        </authorList>
    </citation>
    <scope>NUCLEOTIDE SEQUENCE</scope>
    <source>
        <strain evidence="2">AMC_N1</strain>
    </source>
</reference>
<dbReference type="Proteomes" id="UP001162162">
    <property type="component" value="Unassembled WGS sequence"/>
</dbReference>
<dbReference type="EMBL" id="JAPWTK010000703">
    <property type="protein sequence ID" value="KAJ8936899.1"/>
    <property type="molecule type" value="Genomic_DNA"/>
</dbReference>
<evidence type="ECO:0000313" key="2">
    <source>
        <dbReference type="EMBL" id="KAJ8936899.1"/>
    </source>
</evidence>